<evidence type="ECO:0000313" key="2">
    <source>
        <dbReference type="EMBL" id="GMA18019.1"/>
    </source>
</evidence>
<dbReference type="Pfam" id="PF00561">
    <property type="entry name" value="Abhydrolase_1"/>
    <property type="match status" value="1"/>
</dbReference>
<dbReference type="InterPro" id="IPR029058">
    <property type="entry name" value="AB_hydrolase_fold"/>
</dbReference>
<dbReference type="SUPFAM" id="SSF53474">
    <property type="entry name" value="alpha/beta-Hydrolases"/>
    <property type="match status" value="1"/>
</dbReference>
<gene>
    <name evidence="2" type="ORF">GCM10025862_00400</name>
</gene>
<evidence type="ECO:0000259" key="1">
    <source>
        <dbReference type="Pfam" id="PF00561"/>
    </source>
</evidence>
<name>A0ABQ6HKI0_9MICO</name>
<accession>A0ABQ6HKI0</accession>
<sequence length="161" mass="16681">MRRHPLRVDLVGHSQGGLHALAVARARPERVAHVVLLGAPVLGVAPLGAASVVAHGRGVRTALDLILGAAARGQVVGSGQLPDLGAGGALAEGVRYLLVASRGDRMIRPADLARAPLPPGLQVTWVQTHEPRARVTHAGLPASPVVQRLVLAELATEPEDR</sequence>
<dbReference type="Proteomes" id="UP001157109">
    <property type="component" value="Unassembled WGS sequence"/>
</dbReference>
<protein>
    <recommendedName>
        <fullName evidence="1">AB hydrolase-1 domain-containing protein</fullName>
    </recommendedName>
</protein>
<dbReference type="Gene3D" id="3.40.50.1820">
    <property type="entry name" value="alpha/beta hydrolase"/>
    <property type="match status" value="1"/>
</dbReference>
<proteinExistence type="predicted"/>
<dbReference type="EMBL" id="BSUJ01000001">
    <property type="protein sequence ID" value="GMA18019.1"/>
    <property type="molecule type" value="Genomic_DNA"/>
</dbReference>
<dbReference type="InterPro" id="IPR000073">
    <property type="entry name" value="AB_hydrolase_1"/>
</dbReference>
<feature type="domain" description="AB hydrolase-1" evidence="1">
    <location>
        <begin position="8"/>
        <end position="39"/>
    </location>
</feature>
<reference evidence="3" key="1">
    <citation type="journal article" date="2019" name="Int. J. Syst. Evol. Microbiol.">
        <title>The Global Catalogue of Microorganisms (GCM) 10K type strain sequencing project: providing services to taxonomists for standard genome sequencing and annotation.</title>
        <authorList>
            <consortium name="The Broad Institute Genomics Platform"/>
            <consortium name="The Broad Institute Genome Sequencing Center for Infectious Disease"/>
            <person name="Wu L."/>
            <person name="Ma J."/>
        </authorList>
    </citation>
    <scope>NUCLEOTIDE SEQUENCE [LARGE SCALE GENOMIC DNA]</scope>
    <source>
        <strain evidence="3">NBRC 105830</strain>
    </source>
</reference>
<dbReference type="RefSeq" id="WP_284283324.1">
    <property type="nucleotide sequence ID" value="NZ_BSUJ01000001.1"/>
</dbReference>
<comment type="caution">
    <text evidence="2">The sequence shown here is derived from an EMBL/GenBank/DDBJ whole genome shotgun (WGS) entry which is preliminary data.</text>
</comment>
<evidence type="ECO:0000313" key="3">
    <source>
        <dbReference type="Proteomes" id="UP001157109"/>
    </source>
</evidence>
<keyword evidence="3" id="KW-1185">Reference proteome</keyword>
<organism evidence="2 3">
    <name type="scientific">Arsenicicoccus piscis</name>
    <dbReference type="NCBI Taxonomy" id="673954"/>
    <lineage>
        <taxon>Bacteria</taxon>
        <taxon>Bacillati</taxon>
        <taxon>Actinomycetota</taxon>
        <taxon>Actinomycetes</taxon>
        <taxon>Micrococcales</taxon>
        <taxon>Intrasporangiaceae</taxon>
        <taxon>Arsenicicoccus</taxon>
    </lineage>
</organism>